<name>A0ABT7UDN1_9FIRM</name>
<evidence type="ECO:0000313" key="1">
    <source>
        <dbReference type="EMBL" id="MDM8157030.1"/>
    </source>
</evidence>
<accession>A0ABT7UDN1</accession>
<evidence type="ECO:0000313" key="2">
    <source>
        <dbReference type="Proteomes" id="UP001529340"/>
    </source>
</evidence>
<dbReference type="RefSeq" id="WP_289607494.1">
    <property type="nucleotide sequence ID" value="NZ_JAUDCG010000017.1"/>
</dbReference>
<protein>
    <submittedName>
        <fullName evidence="1">WXG100 family type VII secretion target</fullName>
    </submittedName>
</protein>
<comment type="caution">
    <text evidence="1">The sequence shown here is derived from an EMBL/GenBank/DDBJ whole genome shotgun (WGS) entry which is preliminary data.</text>
</comment>
<dbReference type="InterPro" id="IPR036689">
    <property type="entry name" value="ESAT-6-like_sf"/>
</dbReference>
<dbReference type="Proteomes" id="UP001529340">
    <property type="component" value="Unassembled WGS sequence"/>
</dbReference>
<reference evidence="1" key="1">
    <citation type="submission" date="2023-06" db="EMBL/GenBank/DDBJ databases">
        <title>Identification and characterization of horizontal gene transfer across gut microbiota members of farm animals based on homology search.</title>
        <authorList>
            <person name="Schwarzerova J."/>
            <person name="Nykrynova M."/>
            <person name="Jureckova K."/>
            <person name="Cejkova D."/>
            <person name="Rychlik I."/>
        </authorList>
    </citation>
    <scope>NUCLEOTIDE SEQUENCE</scope>
    <source>
        <strain evidence="1">ET39</strain>
    </source>
</reference>
<sequence length="100" mass="11513">MPRSIQVTPETLTTTAGLIEGLADEYKAQYEQLYKETGNMAVAVKGKFNQAFIEQIDGFRDDFQKMYQLMKDYAEFLRKSAKAYEDTQNTLVSEARKLKN</sequence>
<gene>
    <name evidence="1" type="ORF">QUV96_05190</name>
</gene>
<dbReference type="Pfam" id="PF06013">
    <property type="entry name" value="WXG100"/>
    <property type="match status" value="1"/>
</dbReference>
<reference evidence="1" key="2">
    <citation type="submission" date="2023-06" db="EMBL/GenBank/DDBJ databases">
        <authorList>
            <person name="Zeman M."/>
            <person name="Kubasova T."/>
            <person name="Jahodarova E."/>
            <person name="Nykrynova M."/>
            <person name="Rychlik I."/>
        </authorList>
    </citation>
    <scope>NUCLEOTIDE SEQUENCE</scope>
    <source>
        <strain evidence="1">ET39</strain>
    </source>
</reference>
<dbReference type="EMBL" id="JAUDCG010000017">
    <property type="protein sequence ID" value="MDM8157030.1"/>
    <property type="molecule type" value="Genomic_DNA"/>
</dbReference>
<dbReference type="InterPro" id="IPR010310">
    <property type="entry name" value="T7SS_ESAT-6-like"/>
</dbReference>
<keyword evidence="2" id="KW-1185">Reference proteome</keyword>
<proteinExistence type="predicted"/>
<dbReference type="SUPFAM" id="SSF140453">
    <property type="entry name" value="EsxAB dimer-like"/>
    <property type="match status" value="1"/>
</dbReference>
<organism evidence="1 2">
    <name type="scientific">Amedibacillus dolichus</name>
    <dbReference type="NCBI Taxonomy" id="31971"/>
    <lineage>
        <taxon>Bacteria</taxon>
        <taxon>Bacillati</taxon>
        <taxon>Bacillota</taxon>
        <taxon>Erysipelotrichia</taxon>
        <taxon>Erysipelotrichales</taxon>
        <taxon>Erysipelotrichaceae</taxon>
        <taxon>Amedibacillus</taxon>
    </lineage>
</organism>
<dbReference type="Gene3D" id="1.10.287.1060">
    <property type="entry name" value="ESAT-6-like"/>
    <property type="match status" value="1"/>
</dbReference>